<dbReference type="Proteomes" id="UP000547614">
    <property type="component" value="Unassembled WGS sequence"/>
</dbReference>
<name>A0A839V0B6_9GAMM</name>
<organism evidence="2 3">
    <name type="scientific">Halomonas cerina</name>
    <dbReference type="NCBI Taxonomy" id="447424"/>
    <lineage>
        <taxon>Bacteria</taxon>
        <taxon>Pseudomonadati</taxon>
        <taxon>Pseudomonadota</taxon>
        <taxon>Gammaproteobacteria</taxon>
        <taxon>Oceanospirillales</taxon>
        <taxon>Halomonadaceae</taxon>
        <taxon>Halomonas</taxon>
    </lineage>
</organism>
<keyword evidence="3" id="KW-1185">Reference proteome</keyword>
<keyword evidence="1" id="KW-0472">Membrane</keyword>
<protein>
    <submittedName>
        <fullName evidence="2">Transposase</fullName>
    </submittedName>
</protein>
<dbReference type="AlphaFoldDB" id="A0A839V0B6"/>
<proteinExistence type="predicted"/>
<reference evidence="2 3" key="1">
    <citation type="submission" date="2020-08" db="EMBL/GenBank/DDBJ databases">
        <title>Genomic Encyclopedia of Type Strains, Phase III (KMG-III): the genomes of soil and plant-associated and newly described type strains.</title>
        <authorList>
            <person name="Whitman W."/>
        </authorList>
    </citation>
    <scope>NUCLEOTIDE SEQUENCE [LARGE SCALE GENOMIC DNA]</scope>
    <source>
        <strain evidence="2 3">CECT 7282</strain>
    </source>
</reference>
<evidence type="ECO:0000313" key="3">
    <source>
        <dbReference type="Proteomes" id="UP000547614"/>
    </source>
</evidence>
<dbReference type="Pfam" id="PF13565">
    <property type="entry name" value="HTH_32"/>
    <property type="match status" value="1"/>
</dbReference>
<dbReference type="EMBL" id="JACHXP010000002">
    <property type="protein sequence ID" value="MBB3189213.1"/>
    <property type="molecule type" value="Genomic_DNA"/>
</dbReference>
<feature type="transmembrane region" description="Helical" evidence="1">
    <location>
        <begin position="15"/>
        <end position="35"/>
    </location>
</feature>
<dbReference type="SUPFAM" id="SSF46689">
    <property type="entry name" value="Homeodomain-like"/>
    <property type="match status" value="1"/>
</dbReference>
<evidence type="ECO:0000313" key="2">
    <source>
        <dbReference type="EMBL" id="MBB3189213.1"/>
    </source>
</evidence>
<keyword evidence="1" id="KW-0812">Transmembrane</keyword>
<evidence type="ECO:0000256" key="1">
    <source>
        <dbReference type="SAM" id="Phobius"/>
    </source>
</evidence>
<gene>
    <name evidence="2" type="ORF">FHR94_000435</name>
</gene>
<dbReference type="InterPro" id="IPR009057">
    <property type="entry name" value="Homeodomain-like_sf"/>
</dbReference>
<comment type="caution">
    <text evidence="2">The sequence shown here is derived from an EMBL/GenBank/DDBJ whole genome shotgun (WGS) entry which is preliminary data.</text>
</comment>
<sequence>MEPLVIKVISLPVDYIGIATPALMAVILAVFSHISSKRAESRANRFTLKRIVKRRMTQKQIAEELDVHPLTVGRWLAKYREGGMKALLAQTRGRREGAGRQLTPDEEDRLQMLLVDKTPDQLKLPYALWTRQAVQQLIKQETGKPVLIRTVGGIPQALGLHRSKAQEAGL</sequence>
<dbReference type="Gene3D" id="1.10.10.60">
    <property type="entry name" value="Homeodomain-like"/>
    <property type="match status" value="1"/>
</dbReference>
<keyword evidence="1" id="KW-1133">Transmembrane helix</keyword>
<accession>A0A839V0B6</accession>